<organism evidence="1 2">
    <name type="scientific">Cylicocyclus nassatus</name>
    <name type="common">Nematode worm</name>
    <dbReference type="NCBI Taxonomy" id="53992"/>
    <lineage>
        <taxon>Eukaryota</taxon>
        <taxon>Metazoa</taxon>
        <taxon>Ecdysozoa</taxon>
        <taxon>Nematoda</taxon>
        <taxon>Chromadorea</taxon>
        <taxon>Rhabditida</taxon>
        <taxon>Rhabditina</taxon>
        <taxon>Rhabditomorpha</taxon>
        <taxon>Strongyloidea</taxon>
        <taxon>Strongylidae</taxon>
        <taxon>Cylicocyclus</taxon>
    </lineage>
</organism>
<evidence type="ECO:0000313" key="2">
    <source>
        <dbReference type="Proteomes" id="UP001176961"/>
    </source>
</evidence>
<dbReference type="Proteomes" id="UP001176961">
    <property type="component" value="Unassembled WGS sequence"/>
</dbReference>
<reference evidence="1" key="1">
    <citation type="submission" date="2023-07" db="EMBL/GenBank/DDBJ databases">
        <authorList>
            <consortium name="CYATHOMIX"/>
        </authorList>
    </citation>
    <scope>NUCLEOTIDE SEQUENCE</scope>
    <source>
        <strain evidence="1">N/A</strain>
    </source>
</reference>
<evidence type="ECO:0000313" key="1">
    <source>
        <dbReference type="EMBL" id="CAJ0596464.1"/>
    </source>
</evidence>
<gene>
    <name evidence="1" type="ORF">CYNAS_LOCUS8447</name>
</gene>
<accession>A0AA36M2I1</accession>
<feature type="non-terminal residue" evidence="1">
    <location>
        <position position="137"/>
    </location>
</feature>
<protein>
    <submittedName>
        <fullName evidence="1">Uncharacterized protein</fullName>
    </submittedName>
</protein>
<sequence>MKPPKGYVDPGIDWDSITEQEHEQTFTDKLLAADIDGIFRDNLQPAFDSAVEFGKNIRHDVGKWVDDTINDVGEFVDNPGTDTAWKAYEDMVAPAGKLAVTPFIPGHARGVAGALYAPKFISDTINSGSKNIEEDGV</sequence>
<comment type="caution">
    <text evidence="1">The sequence shown here is derived from an EMBL/GenBank/DDBJ whole genome shotgun (WGS) entry which is preliminary data.</text>
</comment>
<proteinExistence type="predicted"/>
<name>A0AA36M2I1_CYLNA</name>
<keyword evidence="2" id="KW-1185">Reference proteome</keyword>
<dbReference type="EMBL" id="CATQJL010000147">
    <property type="protein sequence ID" value="CAJ0596464.1"/>
    <property type="molecule type" value="Genomic_DNA"/>
</dbReference>
<dbReference type="AlphaFoldDB" id="A0AA36M2I1"/>